<evidence type="ECO:0000313" key="1">
    <source>
        <dbReference type="EMBL" id="MFC4269310.1"/>
    </source>
</evidence>
<evidence type="ECO:0008006" key="3">
    <source>
        <dbReference type="Google" id="ProtNLM"/>
    </source>
</evidence>
<gene>
    <name evidence="1" type="ORF">ACFOWD_10360</name>
</gene>
<dbReference type="EMBL" id="JBHSCY010000002">
    <property type="protein sequence ID" value="MFC4269310.1"/>
    <property type="molecule type" value="Genomic_DNA"/>
</dbReference>
<dbReference type="RefSeq" id="WP_298993099.1">
    <property type="nucleotide sequence ID" value="NZ_JBHSCY010000002.1"/>
</dbReference>
<keyword evidence="2" id="KW-1185">Reference proteome</keyword>
<dbReference type="Proteomes" id="UP001595826">
    <property type="component" value="Unassembled WGS sequence"/>
</dbReference>
<accession>A0ABV8RA55</accession>
<name>A0ABV8RA55_9FLAO</name>
<protein>
    <recommendedName>
        <fullName evidence="3">MarR family transcriptional regulator</fullName>
    </recommendedName>
</protein>
<proteinExistence type="predicted"/>
<sequence>MNHQNFTPEQLSVLNEIKNQPLTSFEILRRVENVSMILSLYNIMDELNDKGVVKSYMNNDVKYHIAC</sequence>
<reference evidence="2" key="1">
    <citation type="journal article" date="2019" name="Int. J. Syst. Evol. Microbiol.">
        <title>The Global Catalogue of Microorganisms (GCM) 10K type strain sequencing project: providing services to taxonomists for standard genome sequencing and annotation.</title>
        <authorList>
            <consortium name="The Broad Institute Genomics Platform"/>
            <consortium name="The Broad Institute Genome Sequencing Center for Infectious Disease"/>
            <person name="Wu L."/>
            <person name="Ma J."/>
        </authorList>
    </citation>
    <scope>NUCLEOTIDE SEQUENCE [LARGE SCALE GENOMIC DNA]</scope>
    <source>
        <strain evidence="2">CECT 8655</strain>
    </source>
</reference>
<comment type="caution">
    <text evidence="1">The sequence shown here is derived from an EMBL/GenBank/DDBJ whole genome shotgun (WGS) entry which is preliminary data.</text>
</comment>
<organism evidence="1 2">
    <name type="scientific">Polaribacter marinivivus</name>
    <dbReference type="NCBI Taxonomy" id="1524260"/>
    <lineage>
        <taxon>Bacteria</taxon>
        <taxon>Pseudomonadati</taxon>
        <taxon>Bacteroidota</taxon>
        <taxon>Flavobacteriia</taxon>
        <taxon>Flavobacteriales</taxon>
        <taxon>Flavobacteriaceae</taxon>
    </lineage>
</organism>
<evidence type="ECO:0000313" key="2">
    <source>
        <dbReference type="Proteomes" id="UP001595826"/>
    </source>
</evidence>